<dbReference type="Pfam" id="PF26215">
    <property type="entry name" value="HTH_animal"/>
    <property type="match status" value="1"/>
</dbReference>
<proteinExistence type="predicted"/>
<dbReference type="InterPro" id="IPR043502">
    <property type="entry name" value="DNA/RNA_pol_sf"/>
</dbReference>
<accession>V5G067</accession>
<dbReference type="SUPFAM" id="SSF56672">
    <property type="entry name" value="DNA/RNA polymerases"/>
    <property type="match status" value="1"/>
</dbReference>
<name>V5G067_ANOGL</name>
<evidence type="ECO:0000259" key="1">
    <source>
        <dbReference type="PROSITE" id="PS50878"/>
    </source>
</evidence>
<dbReference type="PANTHER" id="PTHR21301:SF10">
    <property type="entry name" value="REVERSE TRANSCRIPTASE DOMAIN-CONTAINING PROTEIN"/>
    <property type="match status" value="1"/>
</dbReference>
<dbReference type="AlphaFoldDB" id="V5G067"/>
<feature type="non-terminal residue" evidence="2">
    <location>
        <position position="212"/>
    </location>
</feature>
<evidence type="ECO:0000313" key="2">
    <source>
        <dbReference type="EMBL" id="JAB63355.1"/>
    </source>
</evidence>
<dbReference type="InterPro" id="IPR000477">
    <property type="entry name" value="RT_dom"/>
</dbReference>
<protein>
    <recommendedName>
        <fullName evidence="1">Reverse transcriptase domain-containing protein</fullName>
    </recommendedName>
</protein>
<dbReference type="PANTHER" id="PTHR21301">
    <property type="entry name" value="REVERSE TRANSCRIPTASE"/>
    <property type="match status" value="1"/>
</dbReference>
<sequence>MPMGSPVSPILAQYVMDDLLAECINRLNFEIPFIKKYVDDIILSVPLGSIQQVLHIFNGYSPFIQFTVEEEDENKSVPFLDTKVFRAENNILYTSWYTKPGASGRYLHFASYHPMKQKINLLLGMKNRVLRTSHRSKTMENLRKLAQLFLKCGYPRRLVNKILFNRDNDLQVLSPSHSVLDDGLGSTSHTNNVVNNISVHSNSSYFSLPYIE</sequence>
<dbReference type="InterPro" id="IPR058912">
    <property type="entry name" value="HTH_animal"/>
</dbReference>
<dbReference type="GO" id="GO:0071897">
    <property type="term" value="P:DNA biosynthetic process"/>
    <property type="evidence" value="ECO:0007669"/>
    <property type="project" value="UniProtKB-ARBA"/>
</dbReference>
<dbReference type="PROSITE" id="PS50878">
    <property type="entry name" value="RT_POL"/>
    <property type="match status" value="1"/>
</dbReference>
<reference evidence="2" key="1">
    <citation type="submission" date="2013-07" db="EMBL/GenBank/DDBJ databases">
        <title>Midgut Transcriptome Profiling of Anoplphora glabripennis, a Lignocellulose Degrading, Wood-Boring Cerambycid.</title>
        <authorList>
            <person name="Scully E.D."/>
            <person name="Hoover K."/>
            <person name="Carlson J.E."/>
            <person name="Tien M."/>
            <person name="Geib S.M."/>
        </authorList>
    </citation>
    <scope>NUCLEOTIDE SEQUENCE</scope>
</reference>
<organism evidence="2">
    <name type="scientific">Anoplophora glabripennis</name>
    <name type="common">Asian longhorn beetle</name>
    <name type="synonym">Anoplophora nobilis</name>
    <dbReference type="NCBI Taxonomy" id="217634"/>
    <lineage>
        <taxon>Eukaryota</taxon>
        <taxon>Metazoa</taxon>
        <taxon>Ecdysozoa</taxon>
        <taxon>Arthropoda</taxon>
        <taxon>Hexapoda</taxon>
        <taxon>Insecta</taxon>
        <taxon>Pterygota</taxon>
        <taxon>Neoptera</taxon>
        <taxon>Endopterygota</taxon>
        <taxon>Coleoptera</taxon>
        <taxon>Polyphaga</taxon>
        <taxon>Cucujiformia</taxon>
        <taxon>Chrysomeloidea</taxon>
        <taxon>Cerambycidae</taxon>
        <taxon>Lamiinae</taxon>
        <taxon>Lamiini</taxon>
        <taxon>Anoplophora</taxon>
    </lineage>
</organism>
<dbReference type="EMBL" id="GALX01005111">
    <property type="protein sequence ID" value="JAB63355.1"/>
    <property type="molecule type" value="Transcribed_RNA"/>
</dbReference>
<feature type="domain" description="Reverse transcriptase" evidence="1">
    <location>
        <begin position="1"/>
        <end position="98"/>
    </location>
</feature>